<evidence type="ECO:0000256" key="2">
    <source>
        <dbReference type="ARBA" id="ARBA00022729"/>
    </source>
</evidence>
<keyword evidence="3 5" id="KW-0378">Hydrolase</keyword>
<evidence type="ECO:0000259" key="7">
    <source>
        <dbReference type="Pfam" id="PF08244"/>
    </source>
</evidence>
<dbReference type="InterPro" id="IPR013189">
    <property type="entry name" value="Glyco_hydro_32_C"/>
</dbReference>
<dbReference type="Proteomes" id="UP001201262">
    <property type="component" value="Unassembled WGS sequence"/>
</dbReference>
<dbReference type="Gene3D" id="2.115.10.20">
    <property type="entry name" value="Glycosyl hydrolase domain, family 43"/>
    <property type="match status" value="1"/>
</dbReference>
<evidence type="ECO:0000256" key="1">
    <source>
        <dbReference type="ARBA" id="ARBA00009902"/>
    </source>
</evidence>
<gene>
    <name evidence="8" type="ORF">BGW36DRAFT_399806</name>
</gene>
<feature type="domain" description="Glycosyl hydrolase family 32 C-terminal" evidence="7">
    <location>
        <begin position="425"/>
        <end position="579"/>
    </location>
</feature>
<comment type="similarity">
    <text evidence="1 5">Belongs to the glycosyl hydrolase 32 family.</text>
</comment>
<dbReference type="SMART" id="SM00640">
    <property type="entry name" value="Glyco_32"/>
    <property type="match status" value="1"/>
</dbReference>
<keyword evidence="9" id="KW-1185">Reference proteome</keyword>
<dbReference type="GO" id="GO:0005737">
    <property type="term" value="C:cytoplasm"/>
    <property type="evidence" value="ECO:0007669"/>
    <property type="project" value="TreeGrafter"/>
</dbReference>
<dbReference type="Pfam" id="PF08244">
    <property type="entry name" value="Glyco_hydro_32C"/>
    <property type="match status" value="1"/>
</dbReference>
<dbReference type="InterPro" id="IPR013320">
    <property type="entry name" value="ConA-like_dom_sf"/>
</dbReference>
<protein>
    <submittedName>
        <fullName evidence="8">Glycosyl hydrolase</fullName>
    </submittedName>
</protein>
<dbReference type="PANTHER" id="PTHR42800">
    <property type="entry name" value="EXOINULINASE INUD (AFU_ORTHOLOGUE AFUA_5G00480)"/>
    <property type="match status" value="1"/>
</dbReference>
<sequence length="591" mass="66085">MMIDRGSCTTVRPTIHITAPCWINDPCAPGYDPKSKRYHLFYQCNPRGTEWGNMSWGHVTSPDLLTWNQSTYQPALEPDQDYDKEGVFTGCFLQPEGTTETRLTVFYSSVCCLPFHWSTPPYPRGAAGLAMAISSDGGRTWSKPSENPILGGEPDGVQVTGFRDPYIANWPAMDELQCQHSLYAIISGGIQGAGPTVFLYAVSPDNLTHWEYLGPLINLPEKFQQSKKWSGNYGINWECTNFMTLETESTARQCLILGAEGDVERDHIKHHRQPLDGPVRTVRSLLWMFGDLTTQHTNGGVKFQYKRGGYLDHGSLYAANSFLDPASGRRIMHGWIPEEDITCDYARRKGWNGALCIPRELFLLCLPNVTAALRTELSEIASVEVMTCPDGSTSLYTLGIRPISEFTRLREYCIQTSQRRSFHLPRLTLREAEICTIQTPCWELEAIISVRSDCDEVGFCIQSTSNSLVRLRITFSVVEETITVDRAASTVTPEISTFPEKGPITLFFTQPDGMADKPKLENLHLRAIFDADIVEIFANDRFALATTVYSGSYTSGRIVSAFAAGCEHSASFEEVRVWDGLYGCKDLLTVD</sequence>
<dbReference type="SUPFAM" id="SSF75005">
    <property type="entry name" value="Arabinanase/levansucrase/invertase"/>
    <property type="match status" value="1"/>
</dbReference>
<reference evidence="8" key="1">
    <citation type="submission" date="2021-12" db="EMBL/GenBank/DDBJ databases">
        <title>Convergent genome expansion in fungi linked to evolution of root-endophyte symbiosis.</title>
        <authorList>
            <consortium name="DOE Joint Genome Institute"/>
            <person name="Ke Y.-H."/>
            <person name="Bonito G."/>
            <person name="Liao H.-L."/>
            <person name="Looney B."/>
            <person name="Rojas-Flechas A."/>
            <person name="Nash J."/>
            <person name="Hameed K."/>
            <person name="Schadt C."/>
            <person name="Martin F."/>
            <person name="Crous P.W."/>
            <person name="Miettinen O."/>
            <person name="Magnuson J.K."/>
            <person name="Labbe J."/>
            <person name="Jacobson D."/>
            <person name="Doktycz M.J."/>
            <person name="Veneault-Fourrey C."/>
            <person name="Kuo A."/>
            <person name="Mondo S."/>
            <person name="Calhoun S."/>
            <person name="Riley R."/>
            <person name="Ohm R."/>
            <person name="LaButti K."/>
            <person name="Andreopoulos B."/>
            <person name="Pangilinan J."/>
            <person name="Nolan M."/>
            <person name="Tritt A."/>
            <person name="Clum A."/>
            <person name="Lipzen A."/>
            <person name="Daum C."/>
            <person name="Barry K."/>
            <person name="Grigoriev I.V."/>
            <person name="Vilgalys R."/>
        </authorList>
    </citation>
    <scope>NUCLEOTIDE SEQUENCE</scope>
    <source>
        <strain evidence="8">PMI_201</strain>
    </source>
</reference>
<dbReference type="Gene3D" id="2.60.120.560">
    <property type="entry name" value="Exo-inulinase, domain 1"/>
    <property type="match status" value="1"/>
</dbReference>
<evidence type="ECO:0000259" key="6">
    <source>
        <dbReference type="Pfam" id="PF00251"/>
    </source>
</evidence>
<evidence type="ECO:0000313" key="9">
    <source>
        <dbReference type="Proteomes" id="UP001201262"/>
    </source>
</evidence>
<keyword evidence="4 5" id="KW-0326">Glycosidase</keyword>
<evidence type="ECO:0000313" key="8">
    <source>
        <dbReference type="EMBL" id="KAH8693070.1"/>
    </source>
</evidence>
<dbReference type="AlphaFoldDB" id="A0AAD4KNC6"/>
<organism evidence="8 9">
    <name type="scientific">Talaromyces proteolyticus</name>
    <dbReference type="NCBI Taxonomy" id="1131652"/>
    <lineage>
        <taxon>Eukaryota</taxon>
        <taxon>Fungi</taxon>
        <taxon>Dikarya</taxon>
        <taxon>Ascomycota</taxon>
        <taxon>Pezizomycotina</taxon>
        <taxon>Eurotiomycetes</taxon>
        <taxon>Eurotiomycetidae</taxon>
        <taxon>Eurotiales</taxon>
        <taxon>Trichocomaceae</taxon>
        <taxon>Talaromyces</taxon>
        <taxon>Talaromyces sect. Bacilispori</taxon>
    </lineage>
</organism>
<feature type="domain" description="Glycosyl hydrolase family 32 N-terminal" evidence="6">
    <location>
        <begin position="21"/>
        <end position="363"/>
    </location>
</feature>
<dbReference type="GO" id="GO:0005987">
    <property type="term" value="P:sucrose catabolic process"/>
    <property type="evidence" value="ECO:0007669"/>
    <property type="project" value="TreeGrafter"/>
</dbReference>
<dbReference type="GO" id="GO:0004575">
    <property type="term" value="F:sucrose alpha-glucosidase activity"/>
    <property type="evidence" value="ECO:0007669"/>
    <property type="project" value="TreeGrafter"/>
</dbReference>
<evidence type="ECO:0000256" key="4">
    <source>
        <dbReference type="ARBA" id="ARBA00023295"/>
    </source>
</evidence>
<dbReference type="InterPro" id="IPR023296">
    <property type="entry name" value="Glyco_hydro_beta-prop_sf"/>
</dbReference>
<dbReference type="EMBL" id="JAJTJA010000010">
    <property type="protein sequence ID" value="KAH8693070.1"/>
    <property type="molecule type" value="Genomic_DNA"/>
</dbReference>
<dbReference type="GeneID" id="70248851"/>
<dbReference type="InterPro" id="IPR001362">
    <property type="entry name" value="Glyco_hydro_32"/>
</dbReference>
<evidence type="ECO:0000256" key="5">
    <source>
        <dbReference type="RuleBase" id="RU362110"/>
    </source>
</evidence>
<dbReference type="InterPro" id="IPR013148">
    <property type="entry name" value="Glyco_hydro_32_N"/>
</dbReference>
<dbReference type="PANTHER" id="PTHR42800:SF3">
    <property type="entry name" value="GLYCOSYL HYDROLASE FAMILY 32 N-TERMINAL DOMAIN-CONTAINING PROTEIN"/>
    <property type="match status" value="1"/>
</dbReference>
<accession>A0AAD4KNC6</accession>
<name>A0AAD4KNC6_9EURO</name>
<dbReference type="SUPFAM" id="SSF49899">
    <property type="entry name" value="Concanavalin A-like lectins/glucanases"/>
    <property type="match status" value="1"/>
</dbReference>
<dbReference type="Pfam" id="PF00251">
    <property type="entry name" value="Glyco_hydro_32N"/>
    <property type="match status" value="1"/>
</dbReference>
<dbReference type="CDD" id="cd18621">
    <property type="entry name" value="GH32_XdINV-like"/>
    <property type="match status" value="1"/>
</dbReference>
<proteinExistence type="inferred from homology"/>
<comment type="caution">
    <text evidence="8">The sequence shown here is derived from an EMBL/GenBank/DDBJ whole genome shotgun (WGS) entry which is preliminary data.</text>
</comment>
<keyword evidence="2" id="KW-0732">Signal</keyword>
<evidence type="ECO:0000256" key="3">
    <source>
        <dbReference type="ARBA" id="ARBA00022801"/>
    </source>
</evidence>
<dbReference type="RefSeq" id="XP_046068943.1">
    <property type="nucleotide sequence ID" value="XM_046218564.1"/>
</dbReference>